<name>A0A1W1DAP1_9ZZZZ</name>
<evidence type="ECO:0000256" key="9">
    <source>
        <dbReference type="ARBA" id="ARBA00023211"/>
    </source>
</evidence>
<keyword evidence="4" id="KW-0441">Lipid A biosynthesis</keyword>
<sequence length="244" mass="27853">MSQFNSTSVNIQQILIIADLHLINNEADKNQLFEKFCQQAQSADQVFILGDLFNTWLGDDLSAPHYAQIVSLLKILSSKTQVLVMTGNRDFLLAKEFSRQTGCKLIDSPYLLEANDQQYVLTHGDELCTDDESYQQMKSILQHPITKAIFVRLPKKWRLKFSGQLRKKSIESQQNKSSEIMDVNPGAVNKLMKKYPGADLIHGHTHRLNTHVEQTFTRYVLGDWSQSQGNAIEITDKLNRLEIS</sequence>
<keyword evidence="3" id="KW-0997">Cell inner membrane</keyword>
<keyword evidence="9" id="KW-0464">Manganese</keyword>
<dbReference type="GO" id="GO:0009245">
    <property type="term" value="P:lipid A biosynthetic process"/>
    <property type="evidence" value="ECO:0007669"/>
    <property type="project" value="UniProtKB-KW"/>
</dbReference>
<dbReference type="InterPro" id="IPR029052">
    <property type="entry name" value="Metallo-depent_PP-like"/>
</dbReference>
<protein>
    <submittedName>
        <fullName evidence="11">UDP-2,3-diacylglucosamine diphosphatase</fullName>
        <ecNumber evidence="11">3.6.1.54</ecNumber>
    </submittedName>
</protein>
<dbReference type="HAMAP" id="MF_00575">
    <property type="entry name" value="LpxH"/>
    <property type="match status" value="1"/>
</dbReference>
<keyword evidence="5" id="KW-0479">Metal-binding</keyword>
<dbReference type="GO" id="GO:0008758">
    <property type="term" value="F:UDP-2,3-diacylglucosamine hydrolase activity"/>
    <property type="evidence" value="ECO:0007669"/>
    <property type="project" value="TreeGrafter"/>
</dbReference>
<evidence type="ECO:0000256" key="4">
    <source>
        <dbReference type="ARBA" id="ARBA00022556"/>
    </source>
</evidence>
<dbReference type="SUPFAM" id="SSF56300">
    <property type="entry name" value="Metallo-dependent phosphatases"/>
    <property type="match status" value="1"/>
</dbReference>
<dbReference type="Pfam" id="PF00149">
    <property type="entry name" value="Metallophos"/>
    <property type="match status" value="1"/>
</dbReference>
<proteinExistence type="inferred from homology"/>
<dbReference type="InterPro" id="IPR010138">
    <property type="entry name" value="UDP-diacylglucosamine_Hdrlase"/>
</dbReference>
<keyword evidence="8" id="KW-0472">Membrane</keyword>
<evidence type="ECO:0000256" key="5">
    <source>
        <dbReference type="ARBA" id="ARBA00022723"/>
    </source>
</evidence>
<dbReference type="PANTHER" id="PTHR34990">
    <property type="entry name" value="UDP-2,3-DIACYLGLUCOSAMINE HYDROLASE-RELATED"/>
    <property type="match status" value="1"/>
</dbReference>
<evidence type="ECO:0000256" key="8">
    <source>
        <dbReference type="ARBA" id="ARBA00023136"/>
    </source>
</evidence>
<dbReference type="EC" id="3.6.1.54" evidence="11"/>
<dbReference type="CDD" id="cd07398">
    <property type="entry name" value="MPP_YbbF-LpxH"/>
    <property type="match status" value="1"/>
</dbReference>
<dbReference type="PANTHER" id="PTHR34990:SF1">
    <property type="entry name" value="UDP-2,3-DIACYLGLUCOSAMINE HYDROLASE"/>
    <property type="match status" value="1"/>
</dbReference>
<dbReference type="Gene3D" id="3.60.21.10">
    <property type="match status" value="1"/>
</dbReference>
<evidence type="ECO:0000256" key="7">
    <source>
        <dbReference type="ARBA" id="ARBA00023098"/>
    </source>
</evidence>
<dbReference type="GO" id="GO:0046872">
    <property type="term" value="F:metal ion binding"/>
    <property type="evidence" value="ECO:0007669"/>
    <property type="project" value="UniProtKB-KW"/>
</dbReference>
<dbReference type="GO" id="GO:0016020">
    <property type="term" value="C:membrane"/>
    <property type="evidence" value="ECO:0007669"/>
    <property type="project" value="GOC"/>
</dbReference>
<dbReference type="NCBIfam" id="TIGR01854">
    <property type="entry name" value="lipid_A_lpxH"/>
    <property type="match status" value="1"/>
</dbReference>
<gene>
    <name evidence="11" type="ORF">MNB_SUP05-4-454</name>
</gene>
<dbReference type="InterPro" id="IPR004843">
    <property type="entry name" value="Calcineurin-like_PHP"/>
</dbReference>
<feature type="domain" description="Calcineurin-like phosphoesterase" evidence="10">
    <location>
        <begin position="14"/>
        <end position="207"/>
    </location>
</feature>
<dbReference type="NCBIfam" id="NF003743">
    <property type="entry name" value="PRK05340.1"/>
    <property type="match status" value="1"/>
</dbReference>
<dbReference type="InterPro" id="IPR043461">
    <property type="entry name" value="LpxH-like"/>
</dbReference>
<evidence type="ECO:0000259" key="10">
    <source>
        <dbReference type="Pfam" id="PF00149"/>
    </source>
</evidence>
<dbReference type="AlphaFoldDB" id="A0A1W1DAP1"/>
<evidence type="ECO:0000256" key="2">
    <source>
        <dbReference type="ARBA" id="ARBA00022516"/>
    </source>
</evidence>
<evidence type="ECO:0000256" key="6">
    <source>
        <dbReference type="ARBA" id="ARBA00022801"/>
    </source>
</evidence>
<keyword evidence="1" id="KW-1003">Cell membrane</keyword>
<evidence type="ECO:0000256" key="1">
    <source>
        <dbReference type="ARBA" id="ARBA00022475"/>
    </source>
</evidence>
<keyword evidence="7" id="KW-0443">Lipid metabolism</keyword>
<reference evidence="11" key="1">
    <citation type="submission" date="2016-10" db="EMBL/GenBank/DDBJ databases">
        <authorList>
            <person name="de Groot N.N."/>
        </authorList>
    </citation>
    <scope>NUCLEOTIDE SEQUENCE</scope>
</reference>
<evidence type="ECO:0000256" key="3">
    <source>
        <dbReference type="ARBA" id="ARBA00022519"/>
    </source>
</evidence>
<evidence type="ECO:0000313" key="11">
    <source>
        <dbReference type="EMBL" id="SFV77496.1"/>
    </source>
</evidence>
<keyword evidence="6 11" id="KW-0378">Hydrolase</keyword>
<dbReference type="GO" id="GO:0005737">
    <property type="term" value="C:cytoplasm"/>
    <property type="evidence" value="ECO:0007669"/>
    <property type="project" value="InterPro"/>
</dbReference>
<accession>A0A1W1DAP1</accession>
<organism evidence="11">
    <name type="scientific">hydrothermal vent metagenome</name>
    <dbReference type="NCBI Taxonomy" id="652676"/>
    <lineage>
        <taxon>unclassified sequences</taxon>
        <taxon>metagenomes</taxon>
        <taxon>ecological metagenomes</taxon>
    </lineage>
</organism>
<dbReference type="EMBL" id="FPHR01000028">
    <property type="protein sequence ID" value="SFV77496.1"/>
    <property type="molecule type" value="Genomic_DNA"/>
</dbReference>
<keyword evidence="2" id="KW-0444">Lipid biosynthesis</keyword>